<dbReference type="InterPro" id="IPR000095">
    <property type="entry name" value="CRIB_dom"/>
</dbReference>
<dbReference type="PANTHER" id="PTHR46325">
    <property type="entry name" value="CRIB DOMAIN-CONTAINING PROTEIN RIC8"/>
    <property type="match status" value="1"/>
</dbReference>
<dbReference type="SMART" id="SM00285">
    <property type="entry name" value="PBD"/>
    <property type="match status" value="1"/>
</dbReference>
<dbReference type="PANTHER" id="PTHR46325:SF39">
    <property type="entry name" value="CRIB DOMAIN-CONTAINING PROTEIN RIC8"/>
    <property type="match status" value="1"/>
</dbReference>
<feature type="domain" description="CRIB" evidence="2">
    <location>
        <begin position="32"/>
        <end position="45"/>
    </location>
</feature>
<dbReference type="EMBL" id="SMMG02000005">
    <property type="protein sequence ID" value="KAA3474920.1"/>
    <property type="molecule type" value="Genomic_DNA"/>
</dbReference>
<evidence type="ECO:0000313" key="4">
    <source>
        <dbReference type="Proteomes" id="UP000325315"/>
    </source>
</evidence>
<dbReference type="PROSITE" id="PS50108">
    <property type="entry name" value="CRIB"/>
    <property type="match status" value="1"/>
</dbReference>
<comment type="caution">
    <text evidence="3">The sequence shown here is derived from an EMBL/GenBank/DDBJ whole genome shotgun (WGS) entry which is preliminary data.</text>
</comment>
<dbReference type="Proteomes" id="UP000325315">
    <property type="component" value="Unassembled WGS sequence"/>
</dbReference>
<accession>A0A5B6W014</accession>
<feature type="region of interest" description="Disordered" evidence="1">
    <location>
        <begin position="108"/>
        <end position="263"/>
    </location>
</feature>
<dbReference type="InterPro" id="IPR036936">
    <property type="entry name" value="CRIB_dom_sf"/>
</dbReference>
<dbReference type="Gene3D" id="3.90.810.10">
    <property type="entry name" value="CRIB domain"/>
    <property type="match status" value="1"/>
</dbReference>
<keyword evidence="4" id="KW-1185">Reference proteome</keyword>
<dbReference type="CDD" id="cd00132">
    <property type="entry name" value="CRIB"/>
    <property type="match status" value="1"/>
</dbReference>
<gene>
    <name evidence="3" type="ORF">EPI10_025164</name>
</gene>
<dbReference type="FunFam" id="3.90.810.10:FF:000029">
    <property type="entry name" value="Elongation factor Ts, mitochondrial"/>
    <property type="match status" value="1"/>
</dbReference>
<sequence>MSSSNNKMKGLLKGLRYISEIFENEKEPEMQIGLPTDVKHVAHIGWDGPSSVNSAPSWMNEFKSDGRDDDPAKCVSQGTIYQFLHGTIVQSLGNFNNFISYQMSDGINREGSKGQSSSSVTDMAEVPKSSKRSSTSTKTSKEESTVKEKGDKPSKEKPDKPDKPKHSKKSSKSSSSKEASDGTTKHKKKSKDPNPATDSNSQDPSGVPKKSSRRNKSKESVDGSSRRSKTRDSDIGSDAGSIAGGLDRDERLSNASAFEGGDS</sequence>
<organism evidence="3 4">
    <name type="scientific">Gossypium australe</name>
    <dbReference type="NCBI Taxonomy" id="47621"/>
    <lineage>
        <taxon>Eukaryota</taxon>
        <taxon>Viridiplantae</taxon>
        <taxon>Streptophyta</taxon>
        <taxon>Embryophyta</taxon>
        <taxon>Tracheophyta</taxon>
        <taxon>Spermatophyta</taxon>
        <taxon>Magnoliopsida</taxon>
        <taxon>eudicotyledons</taxon>
        <taxon>Gunneridae</taxon>
        <taxon>Pentapetalae</taxon>
        <taxon>rosids</taxon>
        <taxon>malvids</taxon>
        <taxon>Malvales</taxon>
        <taxon>Malvaceae</taxon>
        <taxon>Malvoideae</taxon>
        <taxon>Gossypium</taxon>
    </lineage>
</organism>
<proteinExistence type="predicted"/>
<protein>
    <submittedName>
        <fullName evidence="3">CRIB domain-containing protein RIC7-like</fullName>
    </submittedName>
</protein>
<dbReference type="OrthoDB" id="997561at2759"/>
<feature type="compositionally biased region" description="Basic and acidic residues" evidence="1">
    <location>
        <begin position="217"/>
        <end position="234"/>
    </location>
</feature>
<feature type="compositionally biased region" description="Basic and acidic residues" evidence="1">
    <location>
        <begin position="139"/>
        <end position="164"/>
    </location>
</feature>
<reference evidence="4" key="1">
    <citation type="journal article" date="2019" name="Plant Biotechnol. J.">
        <title>Genome sequencing of the Australian wild diploid species Gossypium australe highlights disease resistance and delayed gland morphogenesis.</title>
        <authorList>
            <person name="Cai Y."/>
            <person name="Cai X."/>
            <person name="Wang Q."/>
            <person name="Wang P."/>
            <person name="Zhang Y."/>
            <person name="Cai C."/>
            <person name="Xu Y."/>
            <person name="Wang K."/>
            <person name="Zhou Z."/>
            <person name="Wang C."/>
            <person name="Geng S."/>
            <person name="Li B."/>
            <person name="Dong Q."/>
            <person name="Hou Y."/>
            <person name="Wang H."/>
            <person name="Ai P."/>
            <person name="Liu Z."/>
            <person name="Yi F."/>
            <person name="Sun M."/>
            <person name="An G."/>
            <person name="Cheng J."/>
            <person name="Zhang Y."/>
            <person name="Shi Q."/>
            <person name="Xie Y."/>
            <person name="Shi X."/>
            <person name="Chang Y."/>
            <person name="Huang F."/>
            <person name="Chen Y."/>
            <person name="Hong S."/>
            <person name="Mi L."/>
            <person name="Sun Q."/>
            <person name="Zhang L."/>
            <person name="Zhou B."/>
            <person name="Peng R."/>
            <person name="Zhang X."/>
            <person name="Liu F."/>
        </authorList>
    </citation>
    <scope>NUCLEOTIDE SEQUENCE [LARGE SCALE GENOMIC DNA]</scope>
    <source>
        <strain evidence="4">cv. PA1801</strain>
    </source>
</reference>
<dbReference type="AlphaFoldDB" id="A0A5B6W014"/>
<evidence type="ECO:0000259" key="2">
    <source>
        <dbReference type="PROSITE" id="PS50108"/>
    </source>
</evidence>
<evidence type="ECO:0000256" key="1">
    <source>
        <dbReference type="SAM" id="MobiDB-lite"/>
    </source>
</evidence>
<evidence type="ECO:0000313" key="3">
    <source>
        <dbReference type="EMBL" id="KAA3474920.1"/>
    </source>
</evidence>
<dbReference type="Pfam" id="PF00786">
    <property type="entry name" value="PBD"/>
    <property type="match status" value="1"/>
</dbReference>
<name>A0A5B6W014_9ROSI</name>